<feature type="transmembrane region" description="Helical" evidence="8">
    <location>
        <begin position="161"/>
        <end position="182"/>
    </location>
</feature>
<feature type="transmembrane region" description="Helical" evidence="8">
    <location>
        <begin position="130"/>
        <end position="149"/>
    </location>
</feature>
<dbReference type="GO" id="GO:0004252">
    <property type="term" value="F:serine-type endopeptidase activity"/>
    <property type="evidence" value="ECO:0007669"/>
    <property type="project" value="InterPro"/>
</dbReference>
<comment type="subcellular location">
    <subcellularLocation>
        <location evidence="1">Membrane</location>
        <topology evidence="1">Multi-pass membrane protein</topology>
    </subcellularLocation>
</comment>
<dbReference type="eggNOG" id="COG0705">
    <property type="taxonomic scope" value="Bacteria"/>
</dbReference>
<dbReference type="EMBL" id="AFHG01000052">
    <property type="protein sequence ID" value="EGK71391.1"/>
    <property type="molecule type" value="Genomic_DNA"/>
</dbReference>
<evidence type="ECO:0000313" key="11">
    <source>
        <dbReference type="Proteomes" id="UP000005019"/>
    </source>
</evidence>
<keyword evidence="5 8" id="KW-1133">Transmembrane helix</keyword>
<dbReference type="InterPro" id="IPR050925">
    <property type="entry name" value="Rhomboid_protease_S54"/>
</dbReference>
<feature type="transmembrane region" description="Helical" evidence="8">
    <location>
        <begin position="106"/>
        <end position="124"/>
    </location>
</feature>
<feature type="transmembrane region" description="Helical" evidence="8">
    <location>
        <begin position="66"/>
        <end position="85"/>
    </location>
</feature>
<dbReference type="GO" id="GO:0016020">
    <property type="term" value="C:membrane"/>
    <property type="evidence" value="ECO:0007669"/>
    <property type="project" value="UniProtKB-SubCell"/>
</dbReference>
<dbReference type="Proteomes" id="UP000005019">
    <property type="component" value="Unassembled WGS sequence"/>
</dbReference>
<name>F5RER0_METUF</name>
<evidence type="ECO:0000256" key="7">
    <source>
        <dbReference type="SAM" id="MobiDB-lite"/>
    </source>
</evidence>
<reference evidence="10 11" key="1">
    <citation type="journal article" date="2011" name="J. Bacteriol.">
        <title>Genome sequence of Methyloversatilis universalis FAM5T, a methylotrophic representative of the order Rhodocyclales.</title>
        <authorList>
            <person name="Kittichotirat W."/>
            <person name="Good N.M."/>
            <person name="Hall R."/>
            <person name="Bringel F."/>
            <person name="Lajus A."/>
            <person name="Medigue C."/>
            <person name="Smalley N.E."/>
            <person name="Beck D."/>
            <person name="Bumgarner R."/>
            <person name="Vuilleumier S."/>
            <person name="Kalyuzhnaya M.G."/>
        </authorList>
    </citation>
    <scope>NUCLEOTIDE SEQUENCE [LARGE SCALE GENOMIC DNA]</scope>
    <source>
        <strain evidence="11">ATCC BAA-1314 / JCM 13912 / FAM5</strain>
    </source>
</reference>
<evidence type="ECO:0000256" key="3">
    <source>
        <dbReference type="ARBA" id="ARBA00022692"/>
    </source>
</evidence>
<feature type="transmembrane region" description="Helical" evidence="8">
    <location>
        <begin position="227"/>
        <end position="246"/>
    </location>
</feature>
<accession>F5RER0</accession>
<dbReference type="STRING" id="1000565.METUNv1_02785"/>
<evidence type="ECO:0000256" key="6">
    <source>
        <dbReference type="ARBA" id="ARBA00023136"/>
    </source>
</evidence>
<feature type="compositionally biased region" description="Pro residues" evidence="7">
    <location>
        <begin position="370"/>
        <end position="383"/>
    </location>
</feature>
<feature type="domain" description="Peptidase S54 rhomboid" evidence="9">
    <location>
        <begin position="65"/>
        <end position="206"/>
    </location>
</feature>
<dbReference type="PANTHER" id="PTHR43731">
    <property type="entry name" value="RHOMBOID PROTEASE"/>
    <property type="match status" value="1"/>
</dbReference>
<dbReference type="AlphaFoldDB" id="F5RER0"/>
<keyword evidence="11" id="KW-1185">Reference proteome</keyword>
<feature type="transmembrane region" description="Helical" evidence="8">
    <location>
        <begin position="21"/>
        <end position="46"/>
    </location>
</feature>
<organism evidence="10 11">
    <name type="scientific">Methyloversatilis universalis (strain ATCC BAA-1314 / DSM 25237 / JCM 13912 / CCUG 52030 / FAM5)</name>
    <dbReference type="NCBI Taxonomy" id="1000565"/>
    <lineage>
        <taxon>Bacteria</taxon>
        <taxon>Pseudomonadati</taxon>
        <taxon>Pseudomonadota</taxon>
        <taxon>Betaproteobacteria</taxon>
        <taxon>Nitrosomonadales</taxon>
        <taxon>Sterolibacteriaceae</taxon>
        <taxon>Methyloversatilis</taxon>
    </lineage>
</organism>
<comment type="caution">
    <text evidence="10">The sequence shown here is derived from an EMBL/GenBank/DDBJ whole genome shotgun (WGS) entry which is preliminary data.</text>
</comment>
<evidence type="ECO:0000256" key="4">
    <source>
        <dbReference type="ARBA" id="ARBA00022801"/>
    </source>
</evidence>
<proteinExistence type="inferred from homology"/>
<evidence type="ECO:0000313" key="10">
    <source>
        <dbReference type="EMBL" id="EGK71391.1"/>
    </source>
</evidence>
<dbReference type="InterPro" id="IPR035952">
    <property type="entry name" value="Rhomboid-like_sf"/>
</dbReference>
<evidence type="ECO:0000259" key="9">
    <source>
        <dbReference type="Pfam" id="PF01694"/>
    </source>
</evidence>
<dbReference type="SUPFAM" id="SSF144091">
    <property type="entry name" value="Rhomboid-like"/>
    <property type="match status" value="1"/>
</dbReference>
<keyword evidence="4" id="KW-0378">Hydrolase</keyword>
<keyword evidence="6 8" id="KW-0472">Membrane</keyword>
<dbReference type="OrthoDB" id="9778341at2"/>
<comment type="similarity">
    <text evidence="2">Belongs to the peptidase S54 family.</text>
</comment>
<dbReference type="Pfam" id="PF01694">
    <property type="entry name" value="Rhomboid"/>
    <property type="match status" value="1"/>
</dbReference>
<sequence>MTAAPLPLIDQLTTRRPRIPVTVVLIALNLAVFAAMLAGGAGLWHSQNGVQLAWGANFGPATKDGQWWRLGSAMFLHFGLLHLGMNMASLFDGGRLVERMFGPLRFLAIYVLSGLTGNLLSLIVQGDRAVSGGASGAIFGVYGALLAFLWQQRDTLDRREFVRLFWGAGLFAAITIVLGLNIPGIDNGAHIGGFISGLLAGAALVRPLDADSLLGRYRQPLASHGQWLAGGALALLIAVLIVAIPAPRYRWSEELMARNEISDFIGQDRQLVRRWQALIGDAQRSGASFDELAGRIENEIAAPYQQGFDDLSELQLSPSAPSAPTLSALRQYAEARRDASRALVDGLRAHDMAAVRDALEAASRAGSPAPQSPSPRTPAPRPR</sequence>
<feature type="region of interest" description="Disordered" evidence="7">
    <location>
        <begin position="358"/>
        <end position="383"/>
    </location>
</feature>
<evidence type="ECO:0000256" key="1">
    <source>
        <dbReference type="ARBA" id="ARBA00004141"/>
    </source>
</evidence>
<evidence type="ECO:0000256" key="5">
    <source>
        <dbReference type="ARBA" id="ARBA00022989"/>
    </source>
</evidence>
<keyword evidence="3 8" id="KW-0812">Transmembrane</keyword>
<dbReference type="PANTHER" id="PTHR43731:SF14">
    <property type="entry name" value="PRESENILIN-ASSOCIATED RHOMBOID-LIKE PROTEIN, MITOCHONDRIAL"/>
    <property type="match status" value="1"/>
</dbReference>
<dbReference type="Gene3D" id="1.20.1540.10">
    <property type="entry name" value="Rhomboid-like"/>
    <property type="match status" value="1"/>
</dbReference>
<dbReference type="InterPro" id="IPR022764">
    <property type="entry name" value="Peptidase_S54_rhomboid_dom"/>
</dbReference>
<evidence type="ECO:0000256" key="8">
    <source>
        <dbReference type="SAM" id="Phobius"/>
    </source>
</evidence>
<evidence type="ECO:0000256" key="2">
    <source>
        <dbReference type="ARBA" id="ARBA00009045"/>
    </source>
</evidence>
<dbReference type="RefSeq" id="WP_008062732.1">
    <property type="nucleotide sequence ID" value="NZ_AFHG01000052.1"/>
</dbReference>
<gene>
    <name evidence="10" type="ORF">METUNv1_02785</name>
</gene>
<protein>
    <submittedName>
        <fullName evidence="10">Rhomboid-like protein</fullName>
    </submittedName>
</protein>